<dbReference type="RefSeq" id="XP_015655466.1">
    <property type="nucleotide sequence ID" value="XM_015805989.1"/>
</dbReference>
<gene>
    <name evidence="1" type="ORF">ABB37_07375</name>
</gene>
<protein>
    <recommendedName>
        <fullName evidence="3">MICOS complex subunit</fullName>
    </recommendedName>
</protein>
<sequence>MANAQPSQPLVVWSGEWPYVKRGVSEVRTVATRATASINALVDVPAYLARARRYTAAADSFVTMQSAKASSHLESHQWVVPAVGIALASSFVVVKSVPWGGVKMMRNGLLTALVLTAFMYPREIVNRVDAVMPFRAPALKEVEPQRGSETK</sequence>
<proteinExistence type="predicted"/>
<dbReference type="EMBL" id="LGTL01000018">
    <property type="protein sequence ID" value="KPA77028.1"/>
    <property type="molecule type" value="Genomic_DNA"/>
</dbReference>
<name>A0A0M9FVW7_LEPPY</name>
<dbReference type="Proteomes" id="UP000037923">
    <property type="component" value="Unassembled WGS sequence"/>
</dbReference>
<dbReference type="AlphaFoldDB" id="A0A0M9FVW7"/>
<dbReference type="RefSeq" id="XP_015655467.1">
    <property type="nucleotide sequence ID" value="XM_015805990.1"/>
</dbReference>
<reference evidence="1 2" key="1">
    <citation type="submission" date="2015-07" db="EMBL/GenBank/DDBJ databases">
        <title>High-quality genome of monoxenous trypanosomatid Leptomonas pyrrhocoris.</title>
        <authorList>
            <person name="Flegontov P."/>
            <person name="Butenko A."/>
            <person name="Firsov S."/>
            <person name="Vlcek C."/>
            <person name="Logacheva M.D."/>
            <person name="Field M."/>
            <person name="Filatov D."/>
            <person name="Flegontova O."/>
            <person name="Gerasimov E."/>
            <person name="Jackson A.P."/>
            <person name="Kelly S."/>
            <person name="Opperdoes F."/>
            <person name="O'Reilly A."/>
            <person name="Votypka J."/>
            <person name="Yurchenko V."/>
            <person name="Lukes J."/>
        </authorList>
    </citation>
    <scope>NUCLEOTIDE SEQUENCE [LARGE SCALE GENOMIC DNA]</scope>
    <source>
        <strain evidence="1">H10</strain>
    </source>
</reference>
<organism evidence="1 2">
    <name type="scientific">Leptomonas pyrrhocoris</name>
    <name type="common">Firebug parasite</name>
    <dbReference type="NCBI Taxonomy" id="157538"/>
    <lineage>
        <taxon>Eukaryota</taxon>
        <taxon>Discoba</taxon>
        <taxon>Euglenozoa</taxon>
        <taxon>Kinetoplastea</taxon>
        <taxon>Metakinetoplastina</taxon>
        <taxon>Trypanosomatida</taxon>
        <taxon>Trypanosomatidae</taxon>
        <taxon>Leishmaniinae</taxon>
        <taxon>Leptomonas</taxon>
    </lineage>
</organism>
<evidence type="ECO:0000313" key="1">
    <source>
        <dbReference type="EMBL" id="KPA77027.1"/>
    </source>
</evidence>
<accession>A0A0M9FVW7</accession>
<dbReference type="OMA" id="YPHELRR"/>
<evidence type="ECO:0008006" key="3">
    <source>
        <dbReference type="Google" id="ProtNLM"/>
    </source>
</evidence>
<dbReference type="VEuPathDB" id="TriTrypDB:LpyrH10_18_1020"/>
<dbReference type="GeneID" id="26907661"/>
<comment type="caution">
    <text evidence="1">The sequence shown here is derived from an EMBL/GenBank/DDBJ whole genome shotgun (WGS) entry which is preliminary data.</text>
</comment>
<keyword evidence="2" id="KW-1185">Reference proteome</keyword>
<dbReference type="EMBL" id="LGTL01000018">
    <property type="protein sequence ID" value="KPA77027.1"/>
    <property type="molecule type" value="Genomic_DNA"/>
</dbReference>
<dbReference type="OrthoDB" id="261844at2759"/>
<evidence type="ECO:0000313" key="2">
    <source>
        <dbReference type="Proteomes" id="UP000037923"/>
    </source>
</evidence>